<dbReference type="SUPFAM" id="SSF55874">
    <property type="entry name" value="ATPase domain of HSP90 chaperone/DNA topoisomerase II/histidine kinase"/>
    <property type="match status" value="1"/>
</dbReference>
<keyword evidence="9" id="KW-0067">ATP-binding</keyword>
<dbReference type="SUPFAM" id="SSF47384">
    <property type="entry name" value="Homodimeric domain of signal transducing histidine kinase"/>
    <property type="match status" value="1"/>
</dbReference>
<dbReference type="FunFam" id="1.10.287.130:FF:000038">
    <property type="entry name" value="Sensory transduction histidine kinase"/>
    <property type="match status" value="1"/>
</dbReference>
<dbReference type="Pfam" id="PF02518">
    <property type="entry name" value="HATPase_c"/>
    <property type="match status" value="1"/>
</dbReference>
<dbReference type="PROSITE" id="PS50109">
    <property type="entry name" value="HIS_KIN"/>
    <property type="match status" value="1"/>
</dbReference>
<keyword evidence="7" id="KW-0547">Nucleotide-binding</keyword>
<dbReference type="EMBL" id="JACJVQ010000015">
    <property type="protein sequence ID" value="MBB6636007.1"/>
    <property type="molecule type" value="Genomic_DNA"/>
</dbReference>
<comment type="caution">
    <text evidence="18">The sequence shown here is derived from an EMBL/GenBank/DDBJ whole genome shotgun (WGS) entry which is preliminary data.</text>
</comment>
<dbReference type="AlphaFoldDB" id="A0A841T296"/>
<dbReference type="Gene3D" id="3.30.565.10">
    <property type="entry name" value="Histidine kinase-like ATPase, C-terminal domain"/>
    <property type="match status" value="1"/>
</dbReference>
<evidence type="ECO:0000256" key="12">
    <source>
        <dbReference type="ARBA" id="ARBA00023306"/>
    </source>
</evidence>
<dbReference type="PROSITE" id="PS50924">
    <property type="entry name" value="MHYT"/>
    <property type="match status" value="1"/>
</dbReference>
<dbReference type="PANTHER" id="PTHR43047">
    <property type="entry name" value="TWO-COMPONENT HISTIDINE PROTEIN KINASE"/>
    <property type="match status" value="1"/>
</dbReference>
<keyword evidence="5" id="KW-0597">Phosphoprotein</keyword>
<feature type="transmembrane region" description="Helical" evidence="14">
    <location>
        <begin position="108"/>
        <end position="130"/>
    </location>
</feature>
<evidence type="ECO:0000256" key="6">
    <source>
        <dbReference type="ARBA" id="ARBA00022679"/>
    </source>
</evidence>
<dbReference type="SMART" id="SM00388">
    <property type="entry name" value="HisKA"/>
    <property type="match status" value="1"/>
</dbReference>
<feature type="domain" description="MHYT" evidence="17">
    <location>
        <begin position="10"/>
        <end position="202"/>
    </location>
</feature>
<keyword evidence="6" id="KW-0808">Transferase</keyword>
<evidence type="ECO:0000256" key="3">
    <source>
        <dbReference type="ARBA" id="ARBA00006402"/>
    </source>
</evidence>
<dbReference type="InterPro" id="IPR036890">
    <property type="entry name" value="HATPase_C_sf"/>
</dbReference>
<dbReference type="PANTHER" id="PTHR43047:SF72">
    <property type="entry name" value="OSMOSENSING HISTIDINE PROTEIN KINASE SLN1"/>
    <property type="match status" value="1"/>
</dbReference>
<dbReference type="GO" id="GO:0005886">
    <property type="term" value="C:plasma membrane"/>
    <property type="evidence" value="ECO:0007669"/>
    <property type="project" value="TreeGrafter"/>
</dbReference>
<dbReference type="CDD" id="cd00082">
    <property type="entry name" value="HisKA"/>
    <property type="match status" value="1"/>
</dbReference>
<dbReference type="CDD" id="cd16922">
    <property type="entry name" value="HATPase_EvgS-ArcB-TorS-like"/>
    <property type="match status" value="1"/>
</dbReference>
<evidence type="ECO:0000259" key="16">
    <source>
        <dbReference type="PROSITE" id="PS50109"/>
    </source>
</evidence>
<keyword evidence="19" id="KW-1185">Reference proteome</keyword>
<evidence type="ECO:0000256" key="1">
    <source>
        <dbReference type="ARBA" id="ARBA00000085"/>
    </source>
</evidence>
<keyword evidence="8" id="KW-0418">Kinase</keyword>
<dbReference type="InterPro" id="IPR003594">
    <property type="entry name" value="HATPase_dom"/>
</dbReference>
<dbReference type="Pfam" id="PF00512">
    <property type="entry name" value="HisKA"/>
    <property type="match status" value="1"/>
</dbReference>
<dbReference type="SMART" id="SM00387">
    <property type="entry name" value="HATPase_c"/>
    <property type="match status" value="1"/>
</dbReference>
<comment type="catalytic activity">
    <reaction evidence="1">
        <text>ATP + protein L-histidine = ADP + protein N-phospho-L-histidine.</text>
        <dbReference type="EC" id="2.7.13.3"/>
    </reaction>
</comment>
<keyword evidence="10" id="KW-0902">Two-component regulatory system</keyword>
<sequence>MHMGHVHGDHDMLLVVFSYLVAAVSSYTLLDLAVRVSEVKGRSRLLWILFGAVTMGMGIWSMHFIGMLAYRLPFEVSYDIVVVVISVLVAIAASAVALRVLSRENVSLIRLISGGVMLAIGISAMHYIGMAAMIADIDYHPFFYALSIVIALVASIVALWLGLYFRKASGSGAIWKKLGSALIMGAAIVGMHYTGMWGSTFHPGGDSILSTGVNLNHKWLAFFIGFGTLITLSISLIGIVISKRLSNKDSEIEEKKLEIQLINEELREMNEHLEELVAKRTAELEKAHDEAIRANLVKSQFLANMSHELRTPLNAIIGYSEMLAEDAEENGHDDYKDDLAKIAKSGRHLLEMINDILDISKIEAGKMDVYYEKCRLPDMVLDVKAAVFPLAEANGNRLQVRSEDGIMTVDAVKLRQILINLLSNACKFTKDGSVELDVERMDRGERQGYVFRVKDSGIGMTPEQLRNLFQPFTQADSSTTRKYGGTGLGLAISQRFCGLMGGDIRVESEFGRGSTFSCWLPAEPEASRRADDGRLDTTA</sequence>
<comment type="similarity">
    <text evidence="3">In the N-terminal section; belongs to the phytochrome family.</text>
</comment>
<evidence type="ECO:0000313" key="18">
    <source>
        <dbReference type="EMBL" id="MBB6636007.1"/>
    </source>
</evidence>
<dbReference type="GO" id="GO:0005524">
    <property type="term" value="F:ATP binding"/>
    <property type="evidence" value="ECO:0007669"/>
    <property type="project" value="UniProtKB-KW"/>
</dbReference>
<dbReference type="Pfam" id="PF03707">
    <property type="entry name" value="MHYT"/>
    <property type="match status" value="2"/>
</dbReference>
<dbReference type="InterPro" id="IPR036097">
    <property type="entry name" value="HisK_dim/P_sf"/>
</dbReference>
<proteinExistence type="inferred from homology"/>
<dbReference type="FunFam" id="3.30.565.10:FF:000010">
    <property type="entry name" value="Sensor histidine kinase RcsC"/>
    <property type="match status" value="1"/>
</dbReference>
<dbReference type="EC" id="2.7.13.3" evidence="4"/>
<reference evidence="18 19" key="1">
    <citation type="submission" date="2020-08" db="EMBL/GenBank/DDBJ databases">
        <title>Cohnella phylogeny.</title>
        <authorList>
            <person name="Dunlap C."/>
        </authorList>
    </citation>
    <scope>NUCLEOTIDE SEQUENCE [LARGE SCALE GENOMIC DNA]</scope>
    <source>
        <strain evidence="18 19">DSM 25241</strain>
    </source>
</reference>
<gene>
    <name evidence="18" type="ORF">H7B67_17955</name>
</gene>
<feature type="transmembrane region" description="Helical" evidence="14">
    <location>
        <begin position="76"/>
        <end position="101"/>
    </location>
</feature>
<dbReference type="InterPro" id="IPR003661">
    <property type="entry name" value="HisK_dim/P_dom"/>
</dbReference>
<name>A0A841T296_9BACL</name>
<evidence type="ECO:0000256" key="15">
    <source>
        <dbReference type="SAM" id="Coils"/>
    </source>
</evidence>
<evidence type="ECO:0000256" key="9">
    <source>
        <dbReference type="ARBA" id="ARBA00022840"/>
    </source>
</evidence>
<dbReference type="RefSeq" id="WP_185121227.1">
    <property type="nucleotide sequence ID" value="NZ_JACJVQ010000015.1"/>
</dbReference>
<feature type="transmembrane region" description="Helical" evidence="14">
    <location>
        <begin position="219"/>
        <end position="241"/>
    </location>
</feature>
<evidence type="ECO:0000256" key="4">
    <source>
        <dbReference type="ARBA" id="ARBA00012438"/>
    </source>
</evidence>
<evidence type="ECO:0000256" key="7">
    <source>
        <dbReference type="ARBA" id="ARBA00022741"/>
    </source>
</evidence>
<dbReference type="InterPro" id="IPR005467">
    <property type="entry name" value="His_kinase_dom"/>
</dbReference>
<evidence type="ECO:0000256" key="5">
    <source>
        <dbReference type="ARBA" id="ARBA00022553"/>
    </source>
</evidence>
<feature type="coiled-coil region" evidence="15">
    <location>
        <begin position="245"/>
        <end position="290"/>
    </location>
</feature>
<evidence type="ECO:0000256" key="10">
    <source>
        <dbReference type="ARBA" id="ARBA00023012"/>
    </source>
</evidence>
<evidence type="ECO:0000256" key="14">
    <source>
        <dbReference type="PROSITE-ProRule" id="PRU00244"/>
    </source>
</evidence>
<comment type="subcellular location">
    <subcellularLocation>
        <location evidence="2">Membrane</location>
    </subcellularLocation>
</comment>
<keyword evidence="11 14" id="KW-0472">Membrane</keyword>
<evidence type="ECO:0000259" key="17">
    <source>
        <dbReference type="PROSITE" id="PS50924"/>
    </source>
</evidence>
<feature type="transmembrane region" description="Helical" evidence="14">
    <location>
        <begin position="46"/>
        <end position="70"/>
    </location>
</feature>
<organism evidence="18 19">
    <name type="scientific">Cohnella thailandensis</name>
    <dbReference type="NCBI Taxonomy" id="557557"/>
    <lineage>
        <taxon>Bacteria</taxon>
        <taxon>Bacillati</taxon>
        <taxon>Bacillota</taxon>
        <taxon>Bacilli</taxon>
        <taxon>Bacillales</taxon>
        <taxon>Paenibacillaceae</taxon>
        <taxon>Cohnella</taxon>
    </lineage>
</organism>
<feature type="transmembrane region" description="Helical" evidence="14">
    <location>
        <begin position="178"/>
        <end position="199"/>
    </location>
</feature>
<evidence type="ECO:0000256" key="11">
    <source>
        <dbReference type="ARBA" id="ARBA00023136"/>
    </source>
</evidence>
<keyword evidence="15" id="KW-0175">Coiled coil</keyword>
<evidence type="ECO:0000313" key="19">
    <source>
        <dbReference type="Proteomes" id="UP000535838"/>
    </source>
</evidence>
<keyword evidence="14" id="KW-0812">Transmembrane</keyword>
<keyword evidence="14" id="KW-1133">Transmembrane helix</keyword>
<evidence type="ECO:0000256" key="8">
    <source>
        <dbReference type="ARBA" id="ARBA00022777"/>
    </source>
</evidence>
<feature type="transmembrane region" description="Helical" evidence="14">
    <location>
        <begin position="12"/>
        <end position="34"/>
    </location>
</feature>
<feature type="domain" description="Histidine kinase" evidence="16">
    <location>
        <begin position="304"/>
        <end position="524"/>
    </location>
</feature>
<dbReference type="GO" id="GO:0009927">
    <property type="term" value="F:histidine phosphotransfer kinase activity"/>
    <property type="evidence" value="ECO:0007669"/>
    <property type="project" value="TreeGrafter"/>
</dbReference>
<dbReference type="PRINTS" id="PR00344">
    <property type="entry name" value="BCTRLSENSOR"/>
</dbReference>
<dbReference type="Proteomes" id="UP000535838">
    <property type="component" value="Unassembled WGS sequence"/>
</dbReference>
<dbReference type="Gene3D" id="1.10.287.130">
    <property type="match status" value="1"/>
</dbReference>
<dbReference type="InterPro" id="IPR005330">
    <property type="entry name" value="MHYT_dom"/>
</dbReference>
<accession>A0A841T296</accession>
<dbReference type="GO" id="GO:0000155">
    <property type="term" value="F:phosphorelay sensor kinase activity"/>
    <property type="evidence" value="ECO:0007669"/>
    <property type="project" value="InterPro"/>
</dbReference>
<dbReference type="InterPro" id="IPR004358">
    <property type="entry name" value="Sig_transdc_His_kin-like_C"/>
</dbReference>
<keyword evidence="12" id="KW-0131">Cell cycle</keyword>
<evidence type="ECO:0000256" key="2">
    <source>
        <dbReference type="ARBA" id="ARBA00004370"/>
    </source>
</evidence>
<protein>
    <recommendedName>
        <fullName evidence="13">Circadian input-output histidine kinase CikA</fullName>
        <ecNumber evidence="4">2.7.13.3</ecNumber>
    </recommendedName>
</protein>
<evidence type="ECO:0000256" key="13">
    <source>
        <dbReference type="ARBA" id="ARBA00074306"/>
    </source>
</evidence>
<feature type="transmembrane region" description="Helical" evidence="14">
    <location>
        <begin position="142"/>
        <end position="166"/>
    </location>
</feature>